<name>A0AB38DV35_XANCH</name>
<gene>
    <name evidence="2" type="ORF">XAP6984_1150024</name>
    <name evidence="3" type="ORF">XAP7430_1120024</name>
</gene>
<evidence type="ECO:0000313" key="3">
    <source>
        <dbReference type="EMBL" id="SON80271.1"/>
    </source>
</evidence>
<accession>A0AB38DV35</accession>
<keyword evidence="1" id="KW-0812">Transmembrane</keyword>
<sequence>MPMNWKFISGVALGVAIGFGCRVAGIPSPAPTAFVGALLVLAMTCGYALADRFLARHAARNLRHCGGPSGRVGRQGDA</sequence>
<evidence type="ECO:0000313" key="4">
    <source>
        <dbReference type="Proteomes" id="UP000234166"/>
    </source>
</evidence>
<evidence type="ECO:0000313" key="2">
    <source>
        <dbReference type="EMBL" id="SON76268.1"/>
    </source>
</evidence>
<dbReference type="PROSITE" id="PS51257">
    <property type="entry name" value="PROKAR_LIPOPROTEIN"/>
    <property type="match status" value="1"/>
</dbReference>
<dbReference type="EMBL" id="OCYS01000016">
    <property type="protein sequence ID" value="SON80271.1"/>
    <property type="molecule type" value="Genomic_DNA"/>
</dbReference>
<keyword evidence="1" id="KW-0472">Membrane</keyword>
<organism evidence="3 4">
    <name type="scientific">Xanthomonas campestris pv. phaseoli</name>
    <dbReference type="NCBI Taxonomy" id="317013"/>
    <lineage>
        <taxon>Bacteria</taxon>
        <taxon>Pseudomonadati</taxon>
        <taxon>Pseudomonadota</taxon>
        <taxon>Gammaproteobacteria</taxon>
        <taxon>Lysobacterales</taxon>
        <taxon>Lysobacteraceae</taxon>
        <taxon>Xanthomonas</taxon>
    </lineage>
</organism>
<dbReference type="Proteomes" id="UP000234166">
    <property type="component" value="Unassembled WGS sequence"/>
</dbReference>
<dbReference type="AlphaFoldDB" id="A0AB38DV35"/>
<proteinExistence type="predicted"/>
<feature type="transmembrane region" description="Helical" evidence="1">
    <location>
        <begin position="33"/>
        <end position="50"/>
    </location>
</feature>
<protein>
    <submittedName>
        <fullName evidence="3">Membrane protein</fullName>
    </submittedName>
</protein>
<reference evidence="4 5" key="1">
    <citation type="submission" date="2017-10" db="EMBL/GenBank/DDBJ databases">
        <authorList>
            <person name="Regsiter A."/>
            <person name="William W."/>
        </authorList>
    </citation>
    <scope>NUCLEOTIDE SEQUENCE [LARGE SCALE GENOMIC DNA]</scope>
    <source>
        <strain evidence="2 5">CFBP6984</strain>
        <strain evidence="3 4">CFBP7430</strain>
    </source>
</reference>
<evidence type="ECO:0000256" key="1">
    <source>
        <dbReference type="SAM" id="Phobius"/>
    </source>
</evidence>
<comment type="caution">
    <text evidence="3">The sequence shown here is derived from an EMBL/GenBank/DDBJ whole genome shotgun (WGS) entry which is preliminary data.</text>
</comment>
<dbReference type="InterPro" id="IPR020017">
    <property type="entry name" value="XapX_domain"/>
</dbReference>
<evidence type="ECO:0000313" key="5">
    <source>
        <dbReference type="Proteomes" id="UP000234181"/>
    </source>
</evidence>
<dbReference type="Proteomes" id="UP000234181">
    <property type="component" value="Unassembled WGS sequence"/>
</dbReference>
<keyword evidence="5" id="KW-1185">Reference proteome</keyword>
<keyword evidence="1" id="KW-1133">Transmembrane helix</keyword>
<dbReference type="EMBL" id="OCYT01000019">
    <property type="protein sequence ID" value="SON76268.1"/>
    <property type="molecule type" value="Genomic_DNA"/>
</dbReference>
<dbReference type="NCBIfam" id="TIGR03510">
    <property type="entry name" value="XapX"/>
    <property type="match status" value="1"/>
</dbReference>